<feature type="compositionally biased region" description="Low complexity" evidence="7">
    <location>
        <begin position="716"/>
        <end position="730"/>
    </location>
</feature>
<dbReference type="SUPFAM" id="SSF52540">
    <property type="entry name" value="P-loop containing nucleoside triphosphate hydrolases"/>
    <property type="match status" value="1"/>
</dbReference>
<dbReference type="SMART" id="SM00129">
    <property type="entry name" value="KISc"/>
    <property type="match status" value="1"/>
</dbReference>
<accession>A0A9W8LSL1</accession>
<feature type="region of interest" description="Disordered" evidence="7">
    <location>
        <begin position="1"/>
        <end position="95"/>
    </location>
</feature>
<keyword evidence="3 5" id="KW-0067">ATP-binding</keyword>
<feature type="region of interest" description="Disordered" evidence="7">
    <location>
        <begin position="385"/>
        <end position="413"/>
    </location>
</feature>
<evidence type="ECO:0000256" key="3">
    <source>
        <dbReference type="ARBA" id="ARBA00022840"/>
    </source>
</evidence>
<evidence type="ECO:0000256" key="1">
    <source>
        <dbReference type="ARBA" id="ARBA00022701"/>
    </source>
</evidence>
<dbReference type="GO" id="GO:0003777">
    <property type="term" value="F:microtubule motor activity"/>
    <property type="evidence" value="ECO:0007669"/>
    <property type="project" value="InterPro"/>
</dbReference>
<evidence type="ECO:0000256" key="6">
    <source>
        <dbReference type="SAM" id="Coils"/>
    </source>
</evidence>
<feature type="compositionally biased region" description="Polar residues" evidence="7">
    <location>
        <begin position="57"/>
        <end position="69"/>
    </location>
</feature>
<keyword evidence="2 5" id="KW-0547">Nucleotide-binding</keyword>
<name>A0A9W8LSL1_9FUNG</name>
<dbReference type="Pfam" id="PF00225">
    <property type="entry name" value="Kinesin"/>
    <property type="match status" value="1"/>
</dbReference>
<feature type="binding site" evidence="5">
    <location>
        <begin position="250"/>
        <end position="257"/>
    </location>
    <ligand>
        <name>ATP</name>
        <dbReference type="ChEBI" id="CHEBI:30616"/>
    </ligand>
</feature>
<feature type="compositionally biased region" description="Low complexity" evidence="7">
    <location>
        <begin position="1413"/>
        <end position="1428"/>
    </location>
</feature>
<dbReference type="EMBL" id="JANBUO010000748">
    <property type="protein sequence ID" value="KAJ2801840.1"/>
    <property type="molecule type" value="Genomic_DNA"/>
</dbReference>
<keyword evidence="6" id="KW-0175">Coiled coil</keyword>
<dbReference type="GO" id="GO:0005874">
    <property type="term" value="C:microtubule"/>
    <property type="evidence" value="ECO:0007669"/>
    <property type="project" value="UniProtKB-KW"/>
</dbReference>
<dbReference type="GO" id="GO:0008017">
    <property type="term" value="F:microtubule binding"/>
    <property type="evidence" value="ECO:0007669"/>
    <property type="project" value="InterPro"/>
</dbReference>
<dbReference type="PANTHER" id="PTHR24115">
    <property type="entry name" value="KINESIN-RELATED"/>
    <property type="match status" value="1"/>
</dbReference>
<dbReference type="GO" id="GO:0007018">
    <property type="term" value="P:microtubule-based movement"/>
    <property type="evidence" value="ECO:0007669"/>
    <property type="project" value="InterPro"/>
</dbReference>
<gene>
    <name evidence="9" type="ORF">H4R20_003518</name>
</gene>
<keyword evidence="4 5" id="KW-0505">Motor protein</keyword>
<dbReference type="PRINTS" id="PR00380">
    <property type="entry name" value="KINESINHEAVY"/>
</dbReference>
<comment type="caution">
    <text evidence="9">The sequence shown here is derived from an EMBL/GenBank/DDBJ whole genome shotgun (WGS) entry which is preliminary data.</text>
</comment>
<feature type="compositionally biased region" description="Basic and acidic residues" evidence="7">
    <location>
        <begin position="1558"/>
        <end position="1576"/>
    </location>
</feature>
<feature type="region of interest" description="Disordered" evidence="7">
    <location>
        <begin position="679"/>
        <end position="730"/>
    </location>
</feature>
<dbReference type="Proteomes" id="UP001140094">
    <property type="component" value="Unassembled WGS sequence"/>
</dbReference>
<dbReference type="InterPro" id="IPR027417">
    <property type="entry name" value="P-loop_NTPase"/>
</dbReference>
<dbReference type="InterPro" id="IPR036961">
    <property type="entry name" value="Kinesin_motor_dom_sf"/>
</dbReference>
<dbReference type="PROSITE" id="PS50067">
    <property type="entry name" value="KINESIN_MOTOR_2"/>
    <property type="match status" value="1"/>
</dbReference>
<evidence type="ECO:0000256" key="2">
    <source>
        <dbReference type="ARBA" id="ARBA00022741"/>
    </source>
</evidence>
<dbReference type="InterPro" id="IPR027640">
    <property type="entry name" value="Kinesin-like_fam"/>
</dbReference>
<organism evidence="9 10">
    <name type="scientific">Coemansia guatemalensis</name>
    <dbReference type="NCBI Taxonomy" id="2761395"/>
    <lineage>
        <taxon>Eukaryota</taxon>
        <taxon>Fungi</taxon>
        <taxon>Fungi incertae sedis</taxon>
        <taxon>Zoopagomycota</taxon>
        <taxon>Kickxellomycotina</taxon>
        <taxon>Kickxellomycetes</taxon>
        <taxon>Kickxellales</taxon>
        <taxon>Kickxellaceae</taxon>
        <taxon>Coemansia</taxon>
    </lineage>
</organism>
<evidence type="ECO:0000259" key="8">
    <source>
        <dbReference type="PROSITE" id="PS50067"/>
    </source>
</evidence>
<feature type="compositionally biased region" description="Low complexity" evidence="7">
    <location>
        <begin position="1490"/>
        <end position="1507"/>
    </location>
</feature>
<dbReference type="GO" id="GO:0005871">
    <property type="term" value="C:kinesin complex"/>
    <property type="evidence" value="ECO:0007669"/>
    <property type="project" value="TreeGrafter"/>
</dbReference>
<dbReference type="PANTHER" id="PTHR24115:SF1008">
    <property type="entry name" value="KINESIN-LIKE PROTEIN SUBITO"/>
    <property type="match status" value="1"/>
</dbReference>
<sequence length="1595" mass="172043">MAPRKGASRKAGGGANKGGNRAKTRSLRSKAGVASASGSGEQSAESESEGYNEGLAQESQTPSHQSSANGMAGTPYGRGKSPYVRGTPRTPSVMGGVKAATRQILTPLFGRKYARGAVDMPMTPRRGTAGVVGTPVDGMRLGAVAKTPYTARRGIADYSAERDPIRTYVRLKPADSSLFGDAAPKSLLQVVSDKEVEIVRGMGDDELSERYLFAGVFPTLARQPRVFEVCAVPVISDLFAGYNTLLFSYGITNSGKTYTVQGNSQMPGLLPRSIKSILDVLDANGAQGDYSIRPKYATQVEYCSDPRVTTPTFRSAPGEDAWVRALEADGGSGDAKVAEMARQLKEDGSEEGWVYQLYVSYFEVYNEMIYDLLDLDTLTTVHVKQAAGAGGKRGRGKQRGGRRRGADDSEDPLRMSAAQIAGRARTALLLRSEGGRGNEAFVDGLVEVRVRSVRDVVRVLQHGQLRRAVHATGLNGGSSRSHALFQAKLVRLPASAALATGGAAAAATAAAAQASVRTLTVVDLAGSERAKRTGTRGERLAEAGKINASLMTLKKCLDVRRFNASSEGEDAPQLVPYNESKVTRLFQPALDGGAKTVMVVCIDPYEHAVDADASRALPETKNVLDFARVASELVTRVRRVDDVPRGETLLAGADDGMEIVAEAEAPLSDDEIFFDSAAAPPLKRRSPPQAADVGVQTEGEATSKRQRVGLGGDWQHAPAPDAAAPTPTHAPARGVAVQAPASTAPPADWAIARNPHFTFALSPGQDTRQEPLQLTQALTQDSGQRLEVDRLRAQLDAAHARLADGQTRDAEIDELATYADALEAALGELRRKYAAAQERALNIEAETRRETAAFFMAKLAQVQAAAGERLQDERALAEAKAAHKIDILTRVRVAHNSADDVSDGEYAAEVPTVSPRTAVRRAVSRAASKKANKLASVSAGEDRELHNLRKLVELQESQAASQQTQLEMLTQARSADRNRYDVLEAALNEANARAAALDARLLRATSARSRDADLAITRAHEQERAELLAQITLLKNQLREAEAHALGARRQWESQELLPVQERLRVMVCDAAAKRSSSDADAAETLQRAERDRDDAWAWWTREQQRNTQLCAQNDVLMREIRRLRANQPPETRSPPVLEPVVHSESGSDDDSFCKVSLRSVDSLSAINGGNPLGAALHDIPSQPSILSPDRPLASLDRALSKGRLLHRNHNPRSFARDSSDSVADSSPGAVKRDGRAKRVVSKVFNFTPNARRRADAKPYMAGRFANTDTAVGNYSREVFSFEDARDRGNTLESLDSSDSRLPQSRVRSVVYSGPLIKHATGGFSVTFNSEEVHELPLSADAIPEQPEDEVSDQPPAHSSGSRSPSPPSSKRTREMMHRATDSDQEMALLPEDADPSAVELDSQFPTSEPEPSNAVASSMSSAQSNSAGLMEIPSMASLQSTVKKKRKLHGARTITDIESPENILDDRIVGAPEPRSLASSTTQPFPDQTTPSSTAAAWPPSASRTPLAHHHNPLQGSRLRTAKAAQPQESKQPVLFTPVRTRSKGRLDTATDAGSPTDHHNQLLDPDHPHAHGKQESIFTTPMKMLNRLRHRKK</sequence>
<feature type="compositionally biased region" description="Basic residues" evidence="7">
    <location>
        <begin position="392"/>
        <end position="403"/>
    </location>
</feature>
<dbReference type="GO" id="GO:0005524">
    <property type="term" value="F:ATP binding"/>
    <property type="evidence" value="ECO:0007669"/>
    <property type="project" value="UniProtKB-UniRule"/>
</dbReference>
<feature type="compositionally biased region" description="Polar residues" evidence="7">
    <location>
        <begin position="1478"/>
        <end position="1489"/>
    </location>
</feature>
<dbReference type="Gene3D" id="3.40.850.10">
    <property type="entry name" value="Kinesin motor domain"/>
    <property type="match status" value="1"/>
</dbReference>
<evidence type="ECO:0000256" key="5">
    <source>
        <dbReference type="PROSITE-ProRule" id="PRU00283"/>
    </source>
</evidence>
<dbReference type="GO" id="GO:0005634">
    <property type="term" value="C:nucleus"/>
    <property type="evidence" value="ECO:0007669"/>
    <property type="project" value="TreeGrafter"/>
</dbReference>
<feature type="compositionally biased region" description="Low complexity" evidence="7">
    <location>
        <begin position="1355"/>
        <end position="1364"/>
    </location>
</feature>
<evidence type="ECO:0000256" key="7">
    <source>
        <dbReference type="SAM" id="MobiDB-lite"/>
    </source>
</evidence>
<evidence type="ECO:0000313" key="10">
    <source>
        <dbReference type="Proteomes" id="UP001140094"/>
    </source>
</evidence>
<feature type="domain" description="Kinesin motor" evidence="8">
    <location>
        <begin position="164"/>
        <end position="633"/>
    </location>
</feature>
<comment type="similarity">
    <text evidence="5">Belongs to the TRAFAC class myosin-kinesin ATPase superfamily. Kinesin family.</text>
</comment>
<protein>
    <recommendedName>
        <fullName evidence="8">Kinesin motor domain-containing protein</fullName>
    </recommendedName>
</protein>
<evidence type="ECO:0000313" key="9">
    <source>
        <dbReference type="EMBL" id="KAJ2801840.1"/>
    </source>
</evidence>
<feature type="compositionally biased region" description="Low complexity" evidence="7">
    <location>
        <begin position="29"/>
        <end position="43"/>
    </location>
</feature>
<dbReference type="InterPro" id="IPR001752">
    <property type="entry name" value="Kinesin_motor_dom"/>
</dbReference>
<keyword evidence="10" id="KW-1185">Reference proteome</keyword>
<dbReference type="GO" id="GO:0016887">
    <property type="term" value="F:ATP hydrolysis activity"/>
    <property type="evidence" value="ECO:0007669"/>
    <property type="project" value="TreeGrafter"/>
</dbReference>
<feature type="coiled-coil region" evidence="6">
    <location>
        <begin position="973"/>
        <end position="1051"/>
    </location>
</feature>
<feature type="region of interest" description="Disordered" evidence="7">
    <location>
        <begin position="1125"/>
        <end position="1151"/>
    </location>
</feature>
<reference evidence="9" key="1">
    <citation type="submission" date="2022-07" db="EMBL/GenBank/DDBJ databases">
        <title>Phylogenomic reconstructions and comparative analyses of Kickxellomycotina fungi.</title>
        <authorList>
            <person name="Reynolds N.K."/>
            <person name="Stajich J.E."/>
            <person name="Barry K."/>
            <person name="Grigoriev I.V."/>
            <person name="Crous P."/>
            <person name="Smith M.E."/>
        </authorList>
    </citation>
    <scope>NUCLEOTIDE SEQUENCE</scope>
    <source>
        <strain evidence="9">NRRL 1565</strain>
    </source>
</reference>
<evidence type="ECO:0000256" key="4">
    <source>
        <dbReference type="ARBA" id="ARBA00023175"/>
    </source>
</evidence>
<proteinExistence type="inferred from homology"/>
<feature type="compositionally biased region" description="Basic and acidic residues" evidence="7">
    <location>
        <begin position="404"/>
        <end position="413"/>
    </location>
</feature>
<feature type="region of interest" description="Disordered" evidence="7">
    <location>
        <begin position="1204"/>
        <end position="1235"/>
    </location>
</feature>
<feature type="region of interest" description="Disordered" evidence="7">
    <location>
        <begin position="1345"/>
        <end position="1595"/>
    </location>
</feature>
<feature type="coiled-coil region" evidence="6">
    <location>
        <begin position="788"/>
        <end position="846"/>
    </location>
</feature>
<keyword evidence="1" id="KW-0493">Microtubule</keyword>
<feature type="compositionally biased region" description="Basic and acidic residues" evidence="7">
    <location>
        <begin position="1372"/>
        <end position="1382"/>
    </location>
</feature>
<dbReference type="OrthoDB" id="123929at2759"/>